<sequence>MSPTSAEPPHPERAAAPEQAVTPEPADSGQGIHAEPGPATHADPGQGTRSDPGQATRVELSGPDGVTAANGPVVSRQEFDRIFEAVRTWGRWDPADRGAWNRVTEEHVRRAAGHVRSGRVVPMALPWNTRPGPDNRKPALHHMTDLGDVESPEPTTHKDFLAADYHGKGVTHLDALSHIAYRGRLYDGRAAHESVDAAGARFGTVAALGPLVTTGVLLDLPAVLGVRWLEPGRAVRAKDVLAAEKALGVTIGEGDAVLLRSGQVRRRTELGAWDPDTASAGFHVDAVPLLAERGVCLLGGDGDSDVRPSAVPGVHSPVHALAVAAMGVPLLDNLDLEALAAATAEAGRYTFLLVVAPLNVPGGTGSPVNPVAVL</sequence>
<dbReference type="EMBL" id="JBEYXT010000152">
    <property type="protein sequence ID" value="MEU6804649.1"/>
    <property type="molecule type" value="Genomic_DNA"/>
</dbReference>
<dbReference type="GO" id="GO:0016787">
    <property type="term" value="F:hydrolase activity"/>
    <property type="evidence" value="ECO:0007669"/>
    <property type="project" value="UniProtKB-KW"/>
</dbReference>
<evidence type="ECO:0000256" key="1">
    <source>
        <dbReference type="SAM" id="MobiDB-lite"/>
    </source>
</evidence>
<dbReference type="PANTHER" id="PTHR34861:SF10">
    <property type="entry name" value="CYCLASE"/>
    <property type="match status" value="1"/>
</dbReference>
<feature type="region of interest" description="Disordered" evidence="1">
    <location>
        <begin position="1"/>
        <end position="72"/>
    </location>
</feature>
<dbReference type="SUPFAM" id="SSF102198">
    <property type="entry name" value="Putative cyclase"/>
    <property type="match status" value="1"/>
</dbReference>
<dbReference type="EC" id="3.5.-.-" evidence="2"/>
<protein>
    <submittedName>
        <fullName evidence="2">Cyclase family protein</fullName>
        <ecNumber evidence="2">3.5.-.-</ecNumber>
    </submittedName>
</protein>
<keyword evidence="3" id="KW-1185">Reference proteome</keyword>
<name>A0ABV3B6Q8_9ACTN</name>
<dbReference type="PANTHER" id="PTHR34861">
    <property type="match status" value="1"/>
</dbReference>
<comment type="caution">
    <text evidence="2">The sequence shown here is derived from an EMBL/GenBank/DDBJ whole genome shotgun (WGS) entry which is preliminary data.</text>
</comment>
<dbReference type="InterPro" id="IPR037175">
    <property type="entry name" value="KFase_sf"/>
</dbReference>
<accession>A0ABV3B6Q8</accession>
<keyword evidence="2" id="KW-0378">Hydrolase</keyword>
<evidence type="ECO:0000313" key="2">
    <source>
        <dbReference type="EMBL" id="MEU6804649.1"/>
    </source>
</evidence>
<dbReference type="RefSeq" id="WP_359698573.1">
    <property type="nucleotide sequence ID" value="NZ_JBEYXT010000152.1"/>
</dbReference>
<gene>
    <name evidence="2" type="ORF">ABZ931_27100</name>
</gene>
<proteinExistence type="predicted"/>
<dbReference type="Gene3D" id="3.50.30.50">
    <property type="entry name" value="Putative cyclase"/>
    <property type="match status" value="1"/>
</dbReference>
<dbReference type="Proteomes" id="UP001551189">
    <property type="component" value="Unassembled WGS sequence"/>
</dbReference>
<evidence type="ECO:0000313" key="3">
    <source>
        <dbReference type="Proteomes" id="UP001551189"/>
    </source>
</evidence>
<dbReference type="Pfam" id="PF04199">
    <property type="entry name" value="Cyclase"/>
    <property type="match status" value="1"/>
</dbReference>
<dbReference type="InterPro" id="IPR007325">
    <property type="entry name" value="KFase/CYL"/>
</dbReference>
<organism evidence="2 3">
    <name type="scientific">Streptomyces neyagawaensis</name>
    <dbReference type="NCBI Taxonomy" id="42238"/>
    <lineage>
        <taxon>Bacteria</taxon>
        <taxon>Bacillati</taxon>
        <taxon>Actinomycetota</taxon>
        <taxon>Actinomycetes</taxon>
        <taxon>Kitasatosporales</taxon>
        <taxon>Streptomycetaceae</taxon>
        <taxon>Streptomyces</taxon>
    </lineage>
</organism>
<reference evidence="2 3" key="1">
    <citation type="submission" date="2024-06" db="EMBL/GenBank/DDBJ databases">
        <title>The Natural Products Discovery Center: Release of the First 8490 Sequenced Strains for Exploring Actinobacteria Biosynthetic Diversity.</title>
        <authorList>
            <person name="Kalkreuter E."/>
            <person name="Kautsar S.A."/>
            <person name="Yang D."/>
            <person name="Bader C.D."/>
            <person name="Teijaro C.N."/>
            <person name="Fluegel L."/>
            <person name="Davis C.M."/>
            <person name="Simpson J.R."/>
            <person name="Lauterbach L."/>
            <person name="Steele A.D."/>
            <person name="Gui C."/>
            <person name="Meng S."/>
            <person name="Li G."/>
            <person name="Viehrig K."/>
            <person name="Ye F."/>
            <person name="Su P."/>
            <person name="Kiefer A.F."/>
            <person name="Nichols A."/>
            <person name="Cepeda A.J."/>
            <person name="Yan W."/>
            <person name="Fan B."/>
            <person name="Jiang Y."/>
            <person name="Adhikari A."/>
            <person name="Zheng C.-J."/>
            <person name="Schuster L."/>
            <person name="Cowan T.M."/>
            <person name="Smanski M.J."/>
            <person name="Chevrette M.G."/>
            <person name="De Carvalho L.P.S."/>
            <person name="Shen B."/>
        </authorList>
    </citation>
    <scope>NUCLEOTIDE SEQUENCE [LARGE SCALE GENOMIC DNA]</scope>
    <source>
        <strain evidence="2 3">NPDC046851</strain>
    </source>
</reference>